<dbReference type="KEGG" id="sna:Snas_1100"/>
<feature type="transmembrane region" description="Helical" evidence="9">
    <location>
        <begin position="175"/>
        <end position="197"/>
    </location>
</feature>
<dbReference type="GO" id="GO:0015098">
    <property type="term" value="F:molybdate ion transmembrane transporter activity"/>
    <property type="evidence" value="ECO:0007669"/>
    <property type="project" value="UniProtKB-UniRule"/>
</dbReference>
<keyword evidence="8 9" id="KW-0472">Membrane</keyword>
<evidence type="ECO:0000256" key="7">
    <source>
        <dbReference type="ARBA" id="ARBA00022989"/>
    </source>
</evidence>
<dbReference type="PANTHER" id="PTHR30183:SF3">
    <property type="entry name" value="MOLYBDENUM TRANSPORT SYSTEM PERMEASE PROTEIN MODB"/>
    <property type="match status" value="1"/>
</dbReference>
<dbReference type="PANTHER" id="PTHR30183">
    <property type="entry name" value="MOLYBDENUM TRANSPORT SYSTEM PERMEASE PROTEIN MODB"/>
    <property type="match status" value="1"/>
</dbReference>
<dbReference type="STRING" id="446470.Snas_1100"/>
<dbReference type="eggNOG" id="COG4149">
    <property type="taxonomic scope" value="Bacteria"/>
</dbReference>
<keyword evidence="4 10" id="KW-1003">Cell membrane</keyword>
<keyword evidence="7 9" id="KW-1133">Transmembrane helix</keyword>
<evidence type="ECO:0000259" key="11">
    <source>
        <dbReference type="PROSITE" id="PS50928"/>
    </source>
</evidence>
<dbReference type="InterPro" id="IPR000515">
    <property type="entry name" value="MetI-like"/>
</dbReference>
<proteinExistence type="inferred from homology"/>
<dbReference type="Proteomes" id="UP000000844">
    <property type="component" value="Chromosome"/>
</dbReference>
<feature type="transmembrane region" description="Helical" evidence="9">
    <location>
        <begin position="54"/>
        <end position="76"/>
    </location>
</feature>
<dbReference type="InterPro" id="IPR011867">
    <property type="entry name" value="ModB_ABC"/>
</dbReference>
<keyword evidence="13" id="KW-1185">Reference proteome</keyword>
<dbReference type="HOGENOM" id="CLU_016047_14_1_11"/>
<dbReference type="AlphaFoldDB" id="D3QA98"/>
<evidence type="ECO:0000256" key="1">
    <source>
        <dbReference type="ARBA" id="ARBA00004651"/>
    </source>
</evidence>
<dbReference type="CDD" id="cd06261">
    <property type="entry name" value="TM_PBP2"/>
    <property type="match status" value="1"/>
</dbReference>
<dbReference type="SUPFAM" id="SSF161098">
    <property type="entry name" value="MetI-like"/>
    <property type="match status" value="1"/>
</dbReference>
<name>D3QA98_STANL</name>
<evidence type="ECO:0000256" key="4">
    <source>
        <dbReference type="ARBA" id="ARBA00022475"/>
    </source>
</evidence>
<evidence type="ECO:0000256" key="5">
    <source>
        <dbReference type="ARBA" id="ARBA00022505"/>
    </source>
</evidence>
<dbReference type="OrthoDB" id="9774448at2"/>
<dbReference type="EMBL" id="CP001778">
    <property type="protein sequence ID" value="ADD40810.1"/>
    <property type="molecule type" value="Genomic_DNA"/>
</dbReference>
<feature type="domain" description="ABC transmembrane type-1" evidence="11">
    <location>
        <begin position="50"/>
        <end position="253"/>
    </location>
</feature>
<keyword evidence="3 9" id="KW-0813">Transport</keyword>
<dbReference type="Gene3D" id="1.10.3720.10">
    <property type="entry name" value="MetI-like"/>
    <property type="match status" value="1"/>
</dbReference>
<keyword evidence="5 10" id="KW-0500">Molybdenum</keyword>
<comment type="similarity">
    <text evidence="2 10">Belongs to the binding-protein-dependent transport system permease family. CysTW subfamily.</text>
</comment>
<sequence>MRHRRAPLGLGLPALIALAFLTLPLLALLAKVPWRRFGDILVESATVEVLVLSVGSAAVSTLLCLLLGAPLAWVLAHARPATRRILRTLVTLPMIVPPVVGGVALLAAYGRRGVAGAPVYELFGVSLPFTTAAVVVAQTFVALPFCVLAIEGALRGIDPEYADSAAVQGAGRFQVFRYITLPLAAPGVVAGATLGFARALGEFGATLTFAGSFPGVTRTAPLAIYQALDSDPALAYGLSAILLLVSAAVLLSLRDSWWPR</sequence>
<comment type="function">
    <text evidence="10">Part of the binding-protein-dependent transport system for molybdenum; probably responsible for the translocation of the substrate across the membrane.</text>
</comment>
<gene>
    <name evidence="12" type="ordered locus">Snas_1100</name>
</gene>
<evidence type="ECO:0000313" key="13">
    <source>
        <dbReference type="Proteomes" id="UP000000844"/>
    </source>
</evidence>
<reference evidence="12 13" key="1">
    <citation type="journal article" date="2009" name="Stand. Genomic Sci.">
        <title>Complete genome sequence of Stackebrandtia nassauensis type strain (LLR-40K-21).</title>
        <authorList>
            <person name="Munk C."/>
            <person name="Lapidus A."/>
            <person name="Copeland A."/>
            <person name="Jando M."/>
            <person name="Mayilraj S."/>
            <person name="Glavina Del Rio T."/>
            <person name="Nolan M."/>
            <person name="Chen F."/>
            <person name="Lucas S."/>
            <person name="Tice H."/>
            <person name="Cheng J.F."/>
            <person name="Han C."/>
            <person name="Detter J.C."/>
            <person name="Bruce D."/>
            <person name="Goodwin L."/>
            <person name="Chain P."/>
            <person name="Pitluck S."/>
            <person name="Goker M."/>
            <person name="Ovchinikova G."/>
            <person name="Pati A."/>
            <person name="Ivanova N."/>
            <person name="Mavromatis K."/>
            <person name="Chen A."/>
            <person name="Palaniappan K."/>
            <person name="Land M."/>
            <person name="Hauser L."/>
            <person name="Chang Y.J."/>
            <person name="Jeffries C.D."/>
            <person name="Bristow J."/>
            <person name="Eisen J.A."/>
            <person name="Markowitz V."/>
            <person name="Hugenholtz P."/>
            <person name="Kyrpides N.C."/>
            <person name="Klenk H.P."/>
        </authorList>
    </citation>
    <scope>NUCLEOTIDE SEQUENCE [LARGE SCALE GENOMIC DNA]</scope>
    <source>
        <strain evidence="13">DSM 44728 / CIP 108903 / NRRL B-16338 / NBRC 102104 / LLR-40K-21</strain>
    </source>
</reference>
<evidence type="ECO:0000256" key="9">
    <source>
        <dbReference type="RuleBase" id="RU363032"/>
    </source>
</evidence>
<dbReference type="GO" id="GO:0005886">
    <property type="term" value="C:plasma membrane"/>
    <property type="evidence" value="ECO:0007669"/>
    <property type="project" value="UniProtKB-SubCell"/>
</dbReference>
<dbReference type="Pfam" id="PF00528">
    <property type="entry name" value="BPD_transp_1"/>
    <property type="match status" value="1"/>
</dbReference>
<evidence type="ECO:0000256" key="8">
    <source>
        <dbReference type="ARBA" id="ARBA00023136"/>
    </source>
</evidence>
<evidence type="ECO:0000256" key="6">
    <source>
        <dbReference type="ARBA" id="ARBA00022692"/>
    </source>
</evidence>
<dbReference type="InterPro" id="IPR006469">
    <property type="entry name" value="NifC_ABC_porter"/>
</dbReference>
<dbReference type="InterPro" id="IPR035906">
    <property type="entry name" value="MetI-like_sf"/>
</dbReference>
<protein>
    <recommendedName>
        <fullName evidence="10">Molybdenum transport system permease</fullName>
    </recommendedName>
</protein>
<dbReference type="RefSeq" id="WP_013016381.1">
    <property type="nucleotide sequence ID" value="NC_013947.1"/>
</dbReference>
<feature type="transmembrane region" description="Helical" evidence="9">
    <location>
        <begin position="233"/>
        <end position="253"/>
    </location>
</feature>
<dbReference type="NCBIfam" id="TIGR01581">
    <property type="entry name" value="Mo_ABC_porter"/>
    <property type="match status" value="1"/>
</dbReference>
<evidence type="ECO:0000313" key="12">
    <source>
        <dbReference type="EMBL" id="ADD40810.1"/>
    </source>
</evidence>
<feature type="transmembrane region" description="Helical" evidence="9">
    <location>
        <begin position="129"/>
        <end position="154"/>
    </location>
</feature>
<accession>D3QA98</accession>
<keyword evidence="6 9" id="KW-0812">Transmembrane</keyword>
<evidence type="ECO:0000256" key="3">
    <source>
        <dbReference type="ARBA" id="ARBA00022448"/>
    </source>
</evidence>
<feature type="transmembrane region" description="Helical" evidence="9">
    <location>
        <begin position="88"/>
        <end position="109"/>
    </location>
</feature>
<dbReference type="NCBIfam" id="TIGR02141">
    <property type="entry name" value="modB_ABC"/>
    <property type="match status" value="1"/>
</dbReference>
<dbReference type="PROSITE" id="PS50928">
    <property type="entry name" value="ABC_TM1"/>
    <property type="match status" value="1"/>
</dbReference>
<evidence type="ECO:0000256" key="2">
    <source>
        <dbReference type="ARBA" id="ARBA00007069"/>
    </source>
</evidence>
<evidence type="ECO:0000256" key="10">
    <source>
        <dbReference type="RuleBase" id="RU365097"/>
    </source>
</evidence>
<organism evidence="12 13">
    <name type="scientific">Stackebrandtia nassauensis (strain DSM 44728 / CIP 108903 / NRRL B-16338 / NBRC 102104 / LLR-40K-21)</name>
    <dbReference type="NCBI Taxonomy" id="446470"/>
    <lineage>
        <taxon>Bacteria</taxon>
        <taxon>Bacillati</taxon>
        <taxon>Actinomycetota</taxon>
        <taxon>Actinomycetes</taxon>
        <taxon>Glycomycetales</taxon>
        <taxon>Glycomycetaceae</taxon>
        <taxon>Stackebrandtia</taxon>
    </lineage>
</organism>
<comment type="subcellular location">
    <subcellularLocation>
        <location evidence="1 9">Cell membrane</location>
        <topology evidence="1 9">Multi-pass membrane protein</topology>
    </subcellularLocation>
</comment>